<dbReference type="Gene3D" id="3.20.20.70">
    <property type="entry name" value="Aldolase class I"/>
    <property type="match status" value="1"/>
</dbReference>
<dbReference type="NCBIfam" id="NF009395">
    <property type="entry name" value="PRK12755.1"/>
    <property type="match status" value="1"/>
</dbReference>
<dbReference type="InterPro" id="IPR006218">
    <property type="entry name" value="DAHP1/KDSA"/>
</dbReference>
<comment type="caution">
    <text evidence="10">The sequence shown here is derived from an EMBL/GenBank/DDBJ whole genome shotgun (WGS) entry which is preliminary data.</text>
</comment>
<evidence type="ECO:0000313" key="11">
    <source>
        <dbReference type="Proteomes" id="UP000177269"/>
    </source>
</evidence>
<name>A0A1G2P2S8_9BACT</name>
<feature type="domain" description="DAHP synthetase I/KDSA" evidence="9">
    <location>
        <begin position="44"/>
        <end position="344"/>
    </location>
</feature>
<protein>
    <recommendedName>
        <fullName evidence="8">Phospho-2-dehydro-3-deoxyheptonate aldolase</fullName>
        <ecNumber evidence="8">2.5.1.54</ecNumber>
    </recommendedName>
</protein>
<comment type="catalytic activity">
    <reaction evidence="7 8">
        <text>D-erythrose 4-phosphate + phosphoenolpyruvate + H2O = 7-phospho-2-dehydro-3-deoxy-D-arabino-heptonate + phosphate</text>
        <dbReference type="Rhea" id="RHEA:14717"/>
        <dbReference type="ChEBI" id="CHEBI:15377"/>
        <dbReference type="ChEBI" id="CHEBI:16897"/>
        <dbReference type="ChEBI" id="CHEBI:43474"/>
        <dbReference type="ChEBI" id="CHEBI:58394"/>
        <dbReference type="ChEBI" id="CHEBI:58702"/>
        <dbReference type="EC" id="2.5.1.54"/>
    </reaction>
</comment>
<keyword evidence="6 8" id="KW-0057">Aromatic amino acid biosynthesis</keyword>
<dbReference type="Proteomes" id="UP000177269">
    <property type="component" value="Unassembled WGS sequence"/>
</dbReference>
<organism evidence="10 11">
    <name type="scientific">Candidatus Taylorbacteria bacterium RIFCSPLOWO2_12_FULL_43_20</name>
    <dbReference type="NCBI Taxonomy" id="1802332"/>
    <lineage>
        <taxon>Bacteria</taxon>
        <taxon>Candidatus Tayloriibacteriota</taxon>
    </lineage>
</organism>
<dbReference type="FunFam" id="3.20.20.70:FF:000005">
    <property type="entry name" value="Phospho-2-dehydro-3-deoxyheptonate aldolase"/>
    <property type="match status" value="1"/>
</dbReference>
<comment type="pathway">
    <text evidence="2 8">Metabolic intermediate biosynthesis; chorismate biosynthesis; chorismate from D-erythrose 4-phosphate and phosphoenolpyruvate: step 1/7.</text>
</comment>
<dbReference type="PANTHER" id="PTHR21225">
    <property type="entry name" value="PHOSPHO-2-DEHYDRO-3-DEOXYHEPTONATE ALDOLASE DAHP SYNTHETASE"/>
    <property type="match status" value="1"/>
</dbReference>
<dbReference type="EC" id="2.5.1.54" evidence="8"/>
<evidence type="ECO:0000256" key="7">
    <source>
        <dbReference type="ARBA" id="ARBA00047508"/>
    </source>
</evidence>
<dbReference type="GO" id="GO:0005737">
    <property type="term" value="C:cytoplasm"/>
    <property type="evidence" value="ECO:0007669"/>
    <property type="project" value="TreeGrafter"/>
</dbReference>
<sequence length="352" mass="38930">MNKLTNINVRAEHPIMSAFEIKNKNPLSAESIDAVYSGRREIIDLLRGDSRKLLVILGPCSIHDEAIALEYAERLQLLVQRYKDRITLVMRAYFEKPRTTVGWKGLVYDPRMDGSNRMEEGLLLARSIMCQITAKGIPVATEFLDPIVPQYIDDLVSWAAIGARTTESQIHRQMASGLSMPVGFKNGTDGSVQIAIDAMKSAQSPHTFIGMNLNGQISLIDTTGNPHGHIVLRGGNGHTNYDRETLISVVEKLTQANLRPNILVDCSHANSGKQFQNQQNVWKAVLAEYKSGDAGIMGMMLESNLNEGSQSIPTDLKGFDRSTLKHGVSVTDQCISFEETEDLLRIAYDALS</sequence>
<dbReference type="UniPathway" id="UPA00053">
    <property type="reaction ID" value="UER00084"/>
</dbReference>
<keyword evidence="5 8" id="KW-0808">Transferase</keyword>
<dbReference type="InterPro" id="IPR013785">
    <property type="entry name" value="Aldolase_TIM"/>
</dbReference>
<evidence type="ECO:0000259" key="9">
    <source>
        <dbReference type="Pfam" id="PF00793"/>
    </source>
</evidence>
<dbReference type="GO" id="GO:0003849">
    <property type="term" value="F:3-deoxy-7-phosphoheptulonate synthase activity"/>
    <property type="evidence" value="ECO:0007669"/>
    <property type="project" value="UniProtKB-EC"/>
</dbReference>
<dbReference type="PIRSF" id="PIRSF001361">
    <property type="entry name" value="DAHP_synthase"/>
    <property type="match status" value="1"/>
</dbReference>
<evidence type="ECO:0000256" key="3">
    <source>
        <dbReference type="ARBA" id="ARBA00007985"/>
    </source>
</evidence>
<reference evidence="10 11" key="1">
    <citation type="journal article" date="2016" name="Nat. Commun.">
        <title>Thousands of microbial genomes shed light on interconnected biogeochemical processes in an aquifer system.</title>
        <authorList>
            <person name="Anantharaman K."/>
            <person name="Brown C.T."/>
            <person name="Hug L.A."/>
            <person name="Sharon I."/>
            <person name="Castelle C.J."/>
            <person name="Probst A.J."/>
            <person name="Thomas B.C."/>
            <person name="Singh A."/>
            <person name="Wilkins M.J."/>
            <person name="Karaoz U."/>
            <person name="Brodie E.L."/>
            <person name="Williams K.H."/>
            <person name="Hubbard S.S."/>
            <person name="Banfield J.F."/>
        </authorList>
    </citation>
    <scope>NUCLEOTIDE SEQUENCE [LARGE SCALE GENOMIC DNA]</scope>
</reference>
<evidence type="ECO:0000256" key="8">
    <source>
        <dbReference type="PIRNR" id="PIRNR001361"/>
    </source>
</evidence>
<dbReference type="SUPFAM" id="SSF51569">
    <property type="entry name" value="Aldolase"/>
    <property type="match status" value="1"/>
</dbReference>
<dbReference type="Pfam" id="PF00793">
    <property type="entry name" value="DAHP_synth_1"/>
    <property type="match status" value="1"/>
</dbReference>
<gene>
    <name evidence="10" type="ORF">A3G52_00535</name>
</gene>
<dbReference type="InterPro" id="IPR006219">
    <property type="entry name" value="DAHP_synth_1"/>
</dbReference>
<evidence type="ECO:0000256" key="5">
    <source>
        <dbReference type="ARBA" id="ARBA00022679"/>
    </source>
</evidence>
<accession>A0A1G2P2S8</accession>
<dbReference type="PANTHER" id="PTHR21225:SF12">
    <property type="entry name" value="PHOSPHO-2-DEHYDRO-3-DEOXYHEPTONATE ALDOLASE, TYROSINE-INHIBITED"/>
    <property type="match status" value="1"/>
</dbReference>
<dbReference type="EMBL" id="MHSK01000008">
    <property type="protein sequence ID" value="OHA42647.1"/>
    <property type="molecule type" value="Genomic_DNA"/>
</dbReference>
<dbReference type="NCBIfam" id="TIGR00034">
    <property type="entry name" value="aroFGH"/>
    <property type="match status" value="1"/>
</dbReference>
<dbReference type="GO" id="GO:0009073">
    <property type="term" value="P:aromatic amino acid family biosynthetic process"/>
    <property type="evidence" value="ECO:0007669"/>
    <property type="project" value="UniProtKB-KW"/>
</dbReference>
<evidence type="ECO:0000313" key="10">
    <source>
        <dbReference type="EMBL" id="OHA42647.1"/>
    </source>
</evidence>
<comment type="function">
    <text evidence="1 8">Stereospecific condensation of phosphoenolpyruvate (PEP) and D-erythrose-4-phosphate (E4P) giving rise to 3-deoxy-D-arabino-heptulosonate-7-phosphate (DAHP).</text>
</comment>
<evidence type="ECO:0000256" key="2">
    <source>
        <dbReference type="ARBA" id="ARBA00004688"/>
    </source>
</evidence>
<comment type="similarity">
    <text evidence="3 8">Belongs to the class-I DAHP synthase family.</text>
</comment>
<dbReference type="GO" id="GO:0008652">
    <property type="term" value="P:amino acid biosynthetic process"/>
    <property type="evidence" value="ECO:0007669"/>
    <property type="project" value="UniProtKB-KW"/>
</dbReference>
<evidence type="ECO:0000256" key="6">
    <source>
        <dbReference type="ARBA" id="ARBA00023141"/>
    </source>
</evidence>
<keyword evidence="4 8" id="KW-0028">Amino-acid biosynthesis</keyword>
<proteinExistence type="inferred from homology"/>
<dbReference type="AlphaFoldDB" id="A0A1G2P2S8"/>
<dbReference type="GO" id="GO:0009423">
    <property type="term" value="P:chorismate biosynthetic process"/>
    <property type="evidence" value="ECO:0007669"/>
    <property type="project" value="UniProtKB-UniPathway"/>
</dbReference>
<evidence type="ECO:0000256" key="4">
    <source>
        <dbReference type="ARBA" id="ARBA00022605"/>
    </source>
</evidence>
<evidence type="ECO:0000256" key="1">
    <source>
        <dbReference type="ARBA" id="ARBA00003726"/>
    </source>
</evidence>